<protein>
    <recommendedName>
        <fullName evidence="4">Secreted protein</fullName>
    </recommendedName>
</protein>
<reference evidence="2" key="1">
    <citation type="submission" date="2021-06" db="EMBL/GenBank/DDBJ databases">
        <title>Comparative genomics, transcriptomics and evolutionary studies reveal genomic signatures of adaptation to plant cell wall in hemibiotrophic fungi.</title>
        <authorList>
            <consortium name="DOE Joint Genome Institute"/>
            <person name="Baroncelli R."/>
            <person name="Diaz J.F."/>
            <person name="Benocci T."/>
            <person name="Peng M."/>
            <person name="Battaglia E."/>
            <person name="Haridas S."/>
            <person name="Andreopoulos W."/>
            <person name="Labutti K."/>
            <person name="Pangilinan J."/>
            <person name="Floch G.L."/>
            <person name="Makela M.R."/>
            <person name="Henrissat B."/>
            <person name="Grigoriev I.V."/>
            <person name="Crouch J.A."/>
            <person name="De Vries R.P."/>
            <person name="Sukno S.A."/>
            <person name="Thon M.R."/>
        </authorList>
    </citation>
    <scope>NUCLEOTIDE SEQUENCE</scope>
    <source>
        <strain evidence="2">MAFF235873</strain>
    </source>
</reference>
<evidence type="ECO:0000313" key="2">
    <source>
        <dbReference type="EMBL" id="KAK2022849.1"/>
    </source>
</evidence>
<evidence type="ECO:0000313" key="3">
    <source>
        <dbReference type="Proteomes" id="UP001232148"/>
    </source>
</evidence>
<comment type="caution">
    <text evidence="2">The sequence shown here is derived from an EMBL/GenBank/DDBJ whole genome shotgun (WGS) entry which is preliminary data.</text>
</comment>
<evidence type="ECO:0008006" key="4">
    <source>
        <dbReference type="Google" id="ProtNLM"/>
    </source>
</evidence>
<dbReference type="AlphaFoldDB" id="A0AAD9H7J1"/>
<feature type="signal peptide" evidence="1">
    <location>
        <begin position="1"/>
        <end position="31"/>
    </location>
</feature>
<dbReference type="EMBL" id="MU843023">
    <property type="protein sequence ID" value="KAK2022849.1"/>
    <property type="molecule type" value="Genomic_DNA"/>
</dbReference>
<proteinExistence type="predicted"/>
<organism evidence="2 3">
    <name type="scientific">Colletotrichum zoysiae</name>
    <dbReference type="NCBI Taxonomy" id="1216348"/>
    <lineage>
        <taxon>Eukaryota</taxon>
        <taxon>Fungi</taxon>
        <taxon>Dikarya</taxon>
        <taxon>Ascomycota</taxon>
        <taxon>Pezizomycotina</taxon>
        <taxon>Sordariomycetes</taxon>
        <taxon>Hypocreomycetidae</taxon>
        <taxon>Glomerellales</taxon>
        <taxon>Glomerellaceae</taxon>
        <taxon>Colletotrichum</taxon>
        <taxon>Colletotrichum graminicola species complex</taxon>
    </lineage>
</organism>
<sequence>MRRDGMAKGKQILSNIVACSCSLLALWSSSGTEFAREIFIAKMPLPLGVEHLHRDCHRAHSFQSDSRFTLNLFSSLTTTTTTNTVLTQNAI</sequence>
<gene>
    <name evidence="2" type="ORF">LX32DRAFT_177365</name>
</gene>
<feature type="chain" id="PRO_5042038873" description="Secreted protein" evidence="1">
    <location>
        <begin position="32"/>
        <end position="91"/>
    </location>
</feature>
<dbReference type="PROSITE" id="PS51257">
    <property type="entry name" value="PROKAR_LIPOPROTEIN"/>
    <property type="match status" value="1"/>
</dbReference>
<keyword evidence="1" id="KW-0732">Signal</keyword>
<accession>A0AAD9H7J1</accession>
<evidence type="ECO:0000256" key="1">
    <source>
        <dbReference type="SAM" id="SignalP"/>
    </source>
</evidence>
<name>A0AAD9H7J1_9PEZI</name>
<dbReference type="Proteomes" id="UP001232148">
    <property type="component" value="Unassembled WGS sequence"/>
</dbReference>
<keyword evidence="3" id="KW-1185">Reference proteome</keyword>